<organism evidence="2 3">
    <name type="scientific">Granulicella mallensis</name>
    <dbReference type="NCBI Taxonomy" id="940614"/>
    <lineage>
        <taxon>Bacteria</taxon>
        <taxon>Pseudomonadati</taxon>
        <taxon>Acidobacteriota</taxon>
        <taxon>Terriglobia</taxon>
        <taxon>Terriglobales</taxon>
        <taxon>Acidobacteriaceae</taxon>
        <taxon>Granulicella</taxon>
    </lineage>
</organism>
<dbReference type="InterPro" id="IPR010916">
    <property type="entry name" value="TonB_box_CS"/>
</dbReference>
<accession>A0A7W7ZV39</accession>
<evidence type="ECO:0008006" key="4">
    <source>
        <dbReference type="Google" id="ProtNLM"/>
    </source>
</evidence>
<feature type="chain" id="PRO_5031473826" description="WxL domain-containing protein" evidence="1">
    <location>
        <begin position="30"/>
        <end position="192"/>
    </location>
</feature>
<dbReference type="RefSeq" id="WP_014266901.1">
    <property type="nucleotide sequence ID" value="NZ_JACHIO010000034.1"/>
</dbReference>
<dbReference type="EMBL" id="JACHIO010000034">
    <property type="protein sequence ID" value="MBB5066729.1"/>
    <property type="molecule type" value="Genomic_DNA"/>
</dbReference>
<comment type="caution">
    <text evidence="2">The sequence shown here is derived from an EMBL/GenBank/DDBJ whole genome shotgun (WGS) entry which is preliminary data.</text>
</comment>
<dbReference type="Proteomes" id="UP000584867">
    <property type="component" value="Unassembled WGS sequence"/>
</dbReference>
<reference evidence="2 3" key="1">
    <citation type="submission" date="2020-08" db="EMBL/GenBank/DDBJ databases">
        <title>Genomic Encyclopedia of Type Strains, Phase IV (KMG-V): Genome sequencing to study the core and pangenomes of soil and plant-associated prokaryotes.</title>
        <authorList>
            <person name="Whitman W."/>
        </authorList>
    </citation>
    <scope>NUCLEOTIDE SEQUENCE [LARGE SCALE GENOMIC DNA]</scope>
    <source>
        <strain evidence="2 3">X5P3</strain>
    </source>
</reference>
<dbReference type="PROSITE" id="PS00430">
    <property type="entry name" value="TONB_DEPENDENT_REC_1"/>
    <property type="match status" value="1"/>
</dbReference>
<keyword evidence="1" id="KW-0732">Signal</keyword>
<dbReference type="AlphaFoldDB" id="A0A7W7ZV39"/>
<proteinExistence type="predicted"/>
<evidence type="ECO:0000313" key="2">
    <source>
        <dbReference type="EMBL" id="MBB5066729.1"/>
    </source>
</evidence>
<feature type="signal peptide" evidence="1">
    <location>
        <begin position="1"/>
        <end position="29"/>
    </location>
</feature>
<evidence type="ECO:0000313" key="3">
    <source>
        <dbReference type="Proteomes" id="UP000584867"/>
    </source>
</evidence>
<protein>
    <recommendedName>
        <fullName evidence="4">WxL domain-containing protein</fullName>
    </recommendedName>
</protein>
<name>A0A7W7ZV39_9BACT</name>
<evidence type="ECO:0000256" key="1">
    <source>
        <dbReference type="SAM" id="SignalP"/>
    </source>
</evidence>
<gene>
    <name evidence="2" type="ORF">HDF15_005113</name>
</gene>
<sequence length="192" mass="19287">MKARFSVCRPMLVTGLMAVVCSISSTAFAQLNSSSASVAINATLGESLTVSATPAALTFTLAPGTRATASSPVVITTAWTLSPSRSSVVLGGYFTSSGSALSDGGTPANTIPSADIFGQVTTGTPTAYTAFTQAGPAGPVDTGLILFSQALNGTNRTSSRTDSLNLQIDLTSIPTLPSGSYTGVLTLQAQAI</sequence>